<dbReference type="SUPFAM" id="SSF56925">
    <property type="entry name" value="OMPA-like"/>
    <property type="match status" value="1"/>
</dbReference>
<dbReference type="InterPro" id="IPR027385">
    <property type="entry name" value="Beta-barrel_OMP"/>
</dbReference>
<keyword evidence="1" id="KW-0732">Signal</keyword>
<evidence type="ECO:0000259" key="2">
    <source>
        <dbReference type="Pfam" id="PF13505"/>
    </source>
</evidence>
<name>A0A7S7LWU1_9BACT</name>
<dbReference type="Pfam" id="PF13505">
    <property type="entry name" value="OMP_b-brl"/>
    <property type="match status" value="1"/>
</dbReference>
<evidence type="ECO:0000313" key="4">
    <source>
        <dbReference type="Proteomes" id="UP000593994"/>
    </source>
</evidence>
<accession>A0A7S7LWU1</accession>
<evidence type="ECO:0000256" key="1">
    <source>
        <dbReference type="ARBA" id="ARBA00022729"/>
    </source>
</evidence>
<gene>
    <name evidence="3" type="ORF">HUE88_03950</name>
</gene>
<dbReference type="InterPro" id="IPR011250">
    <property type="entry name" value="OMP/PagP_B-barrel"/>
</dbReference>
<proteinExistence type="predicted"/>
<feature type="domain" description="Outer membrane protein beta-barrel" evidence="2">
    <location>
        <begin position="4"/>
        <end position="158"/>
    </location>
</feature>
<dbReference type="EMBL" id="CP054492">
    <property type="protein sequence ID" value="QOY52850.1"/>
    <property type="molecule type" value="Genomic_DNA"/>
</dbReference>
<dbReference type="AlphaFoldDB" id="A0A7S7LWU1"/>
<evidence type="ECO:0000313" key="3">
    <source>
        <dbReference type="EMBL" id="QOY52850.1"/>
    </source>
</evidence>
<reference evidence="3 4" key="1">
    <citation type="submission" date="2020-05" db="EMBL/GenBank/DDBJ databases">
        <title>Sulfurimonas marisnigri, sp. nov., and Sulfurimonas baltica, sp. nov., manganese oxide reducing chemolithoautotrophs of the class Epsilonproteobacteria isolated from the pelagic redoxclines of the Black and Baltic Seas and emended description of the genus Sulfurimonas.</title>
        <authorList>
            <person name="Henkel J.V."/>
            <person name="Laudan C."/>
            <person name="Werner J."/>
            <person name="Neu T."/>
            <person name="Plewe S."/>
            <person name="Sproer C."/>
            <person name="Bunk B."/>
            <person name="Schulz-Vogt H.N."/>
        </authorList>
    </citation>
    <scope>NUCLEOTIDE SEQUENCE [LARGE SCALE GENOMIC DNA]</scope>
    <source>
        <strain evidence="3 4">GD2</strain>
    </source>
</reference>
<protein>
    <submittedName>
        <fullName evidence="3">Outer membrane beta-barrel protein</fullName>
    </submittedName>
</protein>
<dbReference type="Gene3D" id="2.40.160.20">
    <property type="match status" value="1"/>
</dbReference>
<dbReference type="RefSeq" id="WP_194371295.1">
    <property type="nucleotide sequence ID" value="NZ_CP054492.1"/>
</dbReference>
<organism evidence="3 4">
    <name type="scientific">Candidatus Sulfurimonas baltica</name>
    <dbReference type="NCBI Taxonomy" id="2740404"/>
    <lineage>
        <taxon>Bacteria</taxon>
        <taxon>Pseudomonadati</taxon>
        <taxon>Campylobacterota</taxon>
        <taxon>Epsilonproteobacteria</taxon>
        <taxon>Campylobacterales</taxon>
        <taxon>Sulfurimonadaceae</taxon>
        <taxon>Sulfurimonas</taxon>
    </lineage>
</organism>
<sequence length="183" mass="20490">MRIFLIITLFFTALLADRDGGPYLGIGYGTAEYSNSDYYDSIAESSSKAMSLYAGAYINKHLSVEVGYAEFGSSDKGFSVEKSSSLSNLSFTAFTFSVLGHYAFFNDVLDTYVRLGAGEIREDELSLKGFSEEYGVGIGVRFNKWLSMKVAYDMYRFKYEEPVSAVKYGMSIDYMYAALEVQF</sequence>
<dbReference type="Proteomes" id="UP000593994">
    <property type="component" value="Chromosome"/>
</dbReference>
<keyword evidence="4" id="KW-1185">Reference proteome</keyword>
<dbReference type="KEGG" id="sbal:HUE88_03950"/>